<evidence type="ECO:0008006" key="3">
    <source>
        <dbReference type="Google" id="ProtNLM"/>
    </source>
</evidence>
<dbReference type="Proteomes" id="UP000197277">
    <property type="component" value="Unassembled WGS sequence"/>
</dbReference>
<dbReference type="EMBL" id="NIRR01000016">
    <property type="protein sequence ID" value="OWP63031.1"/>
    <property type="molecule type" value="Genomic_DNA"/>
</dbReference>
<dbReference type="RefSeq" id="WP_088464480.1">
    <property type="nucleotide sequence ID" value="NZ_NIRR01000016.1"/>
</dbReference>
<reference evidence="1 2" key="1">
    <citation type="submission" date="2017-06" db="EMBL/GenBank/DDBJ databases">
        <title>Hymenobacter amundsenii sp. nov. isolated from regoliths in Antarctica.</title>
        <authorList>
            <person name="Sedlacek I."/>
            <person name="Kralova S."/>
            <person name="Pantucek R."/>
            <person name="Svec P."/>
            <person name="Holochova P."/>
            <person name="Stankova E."/>
            <person name="Vrbovska V."/>
            <person name="Busse H.-J."/>
        </authorList>
    </citation>
    <scope>NUCLEOTIDE SEQUENCE [LARGE SCALE GENOMIC DNA]</scope>
    <source>
        <strain evidence="1 2">CCM 8682</strain>
    </source>
</reference>
<gene>
    <name evidence="1" type="ORF">CDA63_10875</name>
</gene>
<sequence>MRQEFKTSAGTTFLLTEFDRENNWIYNNWQGQLTMESIMEGSQGILEILQQTSCPYMLTDNRQLLGSWKQANNWLEQVWVPQALAAGMTYYAHISAPGVFGLASAEDMHLRVGSHTQMYLFENAEEATTWLRHMQQAEAGKPM</sequence>
<keyword evidence="2" id="KW-1185">Reference proteome</keyword>
<accession>A0A246FKG2</accession>
<proteinExistence type="predicted"/>
<protein>
    <recommendedName>
        <fullName evidence="3">STAS/SEC14 domain-containing protein</fullName>
    </recommendedName>
</protein>
<dbReference type="AlphaFoldDB" id="A0A246FKG2"/>
<name>A0A246FKG2_9BACT</name>
<organism evidence="1 2">
    <name type="scientific">Hymenobacter amundsenii</name>
    <dbReference type="NCBI Taxonomy" id="2006685"/>
    <lineage>
        <taxon>Bacteria</taxon>
        <taxon>Pseudomonadati</taxon>
        <taxon>Bacteroidota</taxon>
        <taxon>Cytophagia</taxon>
        <taxon>Cytophagales</taxon>
        <taxon>Hymenobacteraceae</taxon>
        <taxon>Hymenobacter</taxon>
    </lineage>
</organism>
<comment type="caution">
    <text evidence="1">The sequence shown here is derived from an EMBL/GenBank/DDBJ whole genome shotgun (WGS) entry which is preliminary data.</text>
</comment>
<evidence type="ECO:0000313" key="1">
    <source>
        <dbReference type="EMBL" id="OWP63031.1"/>
    </source>
</evidence>
<dbReference type="OrthoDB" id="882485at2"/>
<evidence type="ECO:0000313" key="2">
    <source>
        <dbReference type="Proteomes" id="UP000197277"/>
    </source>
</evidence>